<keyword evidence="3" id="KW-1133">Transmembrane helix</keyword>
<evidence type="ECO:0000256" key="2">
    <source>
        <dbReference type="SAM" id="MobiDB-lite"/>
    </source>
</evidence>
<reference evidence="4" key="1">
    <citation type="journal article" date="2015" name="Nature">
        <title>Complex archaea that bridge the gap between prokaryotes and eukaryotes.</title>
        <authorList>
            <person name="Spang A."/>
            <person name="Saw J.H."/>
            <person name="Jorgensen S.L."/>
            <person name="Zaremba-Niedzwiedzka K."/>
            <person name="Martijn J."/>
            <person name="Lind A.E."/>
            <person name="van Eijk R."/>
            <person name="Schleper C."/>
            <person name="Guy L."/>
            <person name="Ettema T.J."/>
        </authorList>
    </citation>
    <scope>NUCLEOTIDE SEQUENCE</scope>
</reference>
<feature type="compositionally biased region" description="Basic and acidic residues" evidence="2">
    <location>
        <begin position="68"/>
        <end position="86"/>
    </location>
</feature>
<keyword evidence="3" id="KW-0472">Membrane</keyword>
<feature type="coiled-coil region" evidence="1">
    <location>
        <begin position="491"/>
        <end position="518"/>
    </location>
</feature>
<feature type="coiled-coil region" evidence="1">
    <location>
        <begin position="412"/>
        <end position="446"/>
    </location>
</feature>
<feature type="coiled-coil region" evidence="1">
    <location>
        <begin position="94"/>
        <end position="121"/>
    </location>
</feature>
<dbReference type="AlphaFoldDB" id="A0A0F9RAW9"/>
<organism evidence="4">
    <name type="scientific">marine sediment metagenome</name>
    <dbReference type="NCBI Taxonomy" id="412755"/>
    <lineage>
        <taxon>unclassified sequences</taxon>
        <taxon>metagenomes</taxon>
        <taxon>ecological metagenomes</taxon>
    </lineage>
</organism>
<accession>A0A0F9RAW9</accession>
<feature type="transmembrane region" description="Helical" evidence="3">
    <location>
        <begin position="153"/>
        <end position="175"/>
    </location>
</feature>
<keyword evidence="3" id="KW-0812">Transmembrane</keyword>
<evidence type="ECO:0000256" key="1">
    <source>
        <dbReference type="SAM" id="Coils"/>
    </source>
</evidence>
<comment type="caution">
    <text evidence="4">The sequence shown here is derived from an EMBL/GenBank/DDBJ whole genome shotgun (WGS) entry which is preliminary data.</text>
</comment>
<dbReference type="EMBL" id="LAZR01001037">
    <property type="protein sequence ID" value="KKN52044.1"/>
    <property type="molecule type" value="Genomic_DNA"/>
</dbReference>
<feature type="region of interest" description="Disordered" evidence="2">
    <location>
        <begin position="61"/>
        <end position="86"/>
    </location>
</feature>
<name>A0A0F9RAW9_9ZZZZ</name>
<gene>
    <name evidence="4" type="ORF">LCGC14_0616520</name>
</gene>
<evidence type="ECO:0000256" key="3">
    <source>
        <dbReference type="SAM" id="Phobius"/>
    </source>
</evidence>
<keyword evidence="1" id="KW-0175">Coiled coil</keyword>
<proteinExistence type="predicted"/>
<feature type="transmembrane region" description="Helical" evidence="3">
    <location>
        <begin position="7"/>
        <end position="29"/>
    </location>
</feature>
<sequence length="628" mass="73532">MKIRLTRIPLFIFILVSIIVLIVFAYNMLTEENRLQSYNISPSREMPKKVEQIAEKTVQKRTSARKPAKAEKDINKETIDPKQKDQQRTLTIPQEEMIKEITELKDEIAFISSQIAEEQEEKDEVIIKLKNKIESISNQLNKELLIMGYLKPIFYILIGLVLFLNIIFILVIVYLNHFRTKKKKGEFTDISSNERPTEKTTQYYPRFNETLYKHERSINDLYKELEKTRERSLTNLNIDNLKKGIEQELKKSVEEKIRGEIDSMRIARPTNTKILLIEEYNRVLISKNKKKQDAFISTRFAKRAIPKGELAEKGYMATKGAEYIFQEHPGGSFLIVENAGEYLALPDFNIDIEVRYVSSAFNFRLSEFQGSKNWQLISPAKVEKTSMEREWRLTETGEIGGRTSLDYHLKTVENTKKEIDSINEEINSLKREMIKQETQRVVLEEEDVEKLFFSLLKKLRISGDFSKFLKDKFDEFIKKYKREATKIKVKKEESHLENEGLSIKVKEIENKKERVLLEVVLYNESLLSDLFTQKEFIERRKAFSVNAEKKNNILIYSAEKRGALFLIKGKIPDEHFVFPNFNVKPNSVTSSFTVISKGLKAWQIKKPAICKKISKNEWELFEKGEIII</sequence>
<evidence type="ECO:0000313" key="4">
    <source>
        <dbReference type="EMBL" id="KKN52044.1"/>
    </source>
</evidence>
<protein>
    <submittedName>
        <fullName evidence="4">Uncharacterized protein</fullName>
    </submittedName>
</protein>